<dbReference type="RefSeq" id="XP_064660717.1">
    <property type="nucleotide sequence ID" value="XM_064800766.1"/>
</dbReference>
<evidence type="ECO:0000256" key="1">
    <source>
        <dbReference type="ARBA" id="ARBA00022737"/>
    </source>
</evidence>
<keyword evidence="2" id="KW-0106">Calcium</keyword>
<name>A0AAV9PDZ3_9PEZI</name>
<dbReference type="Gene3D" id="1.10.238.10">
    <property type="entry name" value="EF-hand"/>
    <property type="match status" value="1"/>
</dbReference>
<evidence type="ECO:0000313" key="5">
    <source>
        <dbReference type="EMBL" id="KAK5171873.1"/>
    </source>
</evidence>
<feature type="compositionally biased region" description="Low complexity" evidence="3">
    <location>
        <begin position="83"/>
        <end position="100"/>
    </location>
</feature>
<keyword evidence="1" id="KW-0677">Repeat</keyword>
<keyword evidence="6" id="KW-1185">Reference proteome</keyword>
<dbReference type="GO" id="GO:0005509">
    <property type="term" value="F:calcium ion binding"/>
    <property type="evidence" value="ECO:0007669"/>
    <property type="project" value="InterPro"/>
</dbReference>
<evidence type="ECO:0000256" key="3">
    <source>
        <dbReference type="SAM" id="MobiDB-lite"/>
    </source>
</evidence>
<dbReference type="Pfam" id="PF13202">
    <property type="entry name" value="EF-hand_5"/>
    <property type="match status" value="1"/>
</dbReference>
<evidence type="ECO:0000256" key="2">
    <source>
        <dbReference type="ARBA" id="ARBA00022837"/>
    </source>
</evidence>
<gene>
    <name evidence="5" type="ORF">LTR77_003510</name>
</gene>
<dbReference type="InterPro" id="IPR050403">
    <property type="entry name" value="Myosin_RLC"/>
</dbReference>
<dbReference type="SMART" id="SM00054">
    <property type="entry name" value="EFh"/>
    <property type="match status" value="2"/>
</dbReference>
<feature type="domain" description="EF-hand" evidence="4">
    <location>
        <begin position="209"/>
        <end position="244"/>
    </location>
</feature>
<dbReference type="InterPro" id="IPR018247">
    <property type="entry name" value="EF_Hand_1_Ca_BS"/>
</dbReference>
<dbReference type="AlphaFoldDB" id="A0AAV9PDZ3"/>
<feature type="compositionally biased region" description="Low complexity" evidence="3">
    <location>
        <begin position="166"/>
        <end position="175"/>
    </location>
</feature>
<protein>
    <recommendedName>
        <fullName evidence="4">EF-hand domain-containing protein</fullName>
    </recommendedName>
</protein>
<feature type="domain" description="EF-hand" evidence="4">
    <location>
        <begin position="279"/>
        <end position="314"/>
    </location>
</feature>
<reference evidence="5 6" key="1">
    <citation type="submission" date="2023-08" db="EMBL/GenBank/DDBJ databases">
        <title>Black Yeasts Isolated from many extreme environments.</title>
        <authorList>
            <person name="Coleine C."/>
            <person name="Stajich J.E."/>
            <person name="Selbmann L."/>
        </authorList>
    </citation>
    <scope>NUCLEOTIDE SEQUENCE [LARGE SCALE GENOMIC DNA]</scope>
    <source>
        <strain evidence="5 6">CCFEE 5935</strain>
    </source>
</reference>
<dbReference type="EMBL" id="JAVRRT010000005">
    <property type="protein sequence ID" value="KAK5171873.1"/>
    <property type="molecule type" value="Genomic_DNA"/>
</dbReference>
<feature type="compositionally biased region" description="Polar residues" evidence="3">
    <location>
        <begin position="14"/>
        <end position="53"/>
    </location>
</feature>
<dbReference type="PANTHER" id="PTHR23049">
    <property type="entry name" value="MYOSIN REGULATORY LIGHT CHAIN 2"/>
    <property type="match status" value="1"/>
</dbReference>
<evidence type="ECO:0000313" key="6">
    <source>
        <dbReference type="Proteomes" id="UP001337655"/>
    </source>
</evidence>
<dbReference type="GeneID" id="89924856"/>
<proteinExistence type="predicted"/>
<accession>A0AAV9PDZ3</accession>
<organism evidence="5 6">
    <name type="scientific">Saxophila tyrrhenica</name>
    <dbReference type="NCBI Taxonomy" id="1690608"/>
    <lineage>
        <taxon>Eukaryota</taxon>
        <taxon>Fungi</taxon>
        <taxon>Dikarya</taxon>
        <taxon>Ascomycota</taxon>
        <taxon>Pezizomycotina</taxon>
        <taxon>Dothideomycetes</taxon>
        <taxon>Dothideomycetidae</taxon>
        <taxon>Mycosphaerellales</taxon>
        <taxon>Extremaceae</taxon>
        <taxon>Saxophila</taxon>
    </lineage>
</organism>
<dbReference type="PROSITE" id="PS50222">
    <property type="entry name" value="EF_HAND_2"/>
    <property type="match status" value="2"/>
</dbReference>
<comment type="caution">
    <text evidence="5">The sequence shown here is derived from an EMBL/GenBank/DDBJ whole genome shotgun (WGS) entry which is preliminary data.</text>
</comment>
<evidence type="ECO:0000259" key="4">
    <source>
        <dbReference type="PROSITE" id="PS50222"/>
    </source>
</evidence>
<dbReference type="SUPFAM" id="SSF47473">
    <property type="entry name" value="EF-hand"/>
    <property type="match status" value="1"/>
</dbReference>
<feature type="compositionally biased region" description="Polar residues" evidence="3">
    <location>
        <begin position="68"/>
        <end position="77"/>
    </location>
</feature>
<sequence>MANSLRPTPLSFDSGRQSPFKRQNSASPATVRATTPTQSPTKPNGSLSPTKVGSLSPEKASPFVRRPSQISQTSERPTSPFARPSSSLSIPASPSRQSSRTSNTEEVAPPSPRTTASPEEEEPIRTPSGATPRAAPSPSPFDGPAPDSPSRNVPSQANLRPTFQRTVTSSTTSTVKPLNFGNTNAAPAPKPARLPTKSNSTAYKNVPHTLLHSMRESFEVLDPNSTNTITSAEVSSMLDQMGMSSRPADLCDFFPPNAPSNLNLARYLDMLSAPLAELSPPDELKAAFEAFDVDDSGQIDVTELRRALLNTAPEPGEEVIDLSEREVDSVIGEFVGRRAFGAKGMNAAKGKGEVFRWREFMGAVTGGGAGEADGREGVTAA</sequence>
<dbReference type="PROSITE" id="PS00018">
    <property type="entry name" value="EF_HAND_1"/>
    <property type="match status" value="2"/>
</dbReference>
<dbReference type="Proteomes" id="UP001337655">
    <property type="component" value="Unassembled WGS sequence"/>
</dbReference>
<dbReference type="InterPro" id="IPR011992">
    <property type="entry name" value="EF-hand-dom_pair"/>
</dbReference>
<feature type="compositionally biased region" description="Polar residues" evidence="3">
    <location>
        <begin position="149"/>
        <end position="165"/>
    </location>
</feature>
<dbReference type="InterPro" id="IPR002048">
    <property type="entry name" value="EF_hand_dom"/>
</dbReference>
<feature type="compositionally biased region" description="Pro residues" evidence="3">
    <location>
        <begin position="135"/>
        <end position="147"/>
    </location>
</feature>
<dbReference type="CDD" id="cd00051">
    <property type="entry name" value="EFh"/>
    <property type="match status" value="1"/>
</dbReference>
<feature type="region of interest" description="Disordered" evidence="3">
    <location>
        <begin position="1"/>
        <end position="200"/>
    </location>
</feature>